<comment type="caution">
    <text evidence="1">The sequence shown here is derived from an EMBL/GenBank/DDBJ whole genome shotgun (WGS) entry which is preliminary data.</text>
</comment>
<accession>A0A8S4QQL4</accession>
<name>A0A8S4QQL4_9NEOP</name>
<proteinExistence type="predicted"/>
<protein>
    <submittedName>
        <fullName evidence="1">Jg21610 protein</fullName>
    </submittedName>
</protein>
<dbReference type="OrthoDB" id="75419at2759"/>
<reference evidence="1" key="1">
    <citation type="submission" date="2022-03" db="EMBL/GenBank/DDBJ databases">
        <authorList>
            <person name="Lindestad O."/>
        </authorList>
    </citation>
    <scope>NUCLEOTIDE SEQUENCE</scope>
</reference>
<sequence>LLLGFRLREWVSDLERVTKLDGQLWELVSRHRVRRPLPPVRRPCPQGCKPVTIHIAKDEWCISTGAEQGIQENRRSARAAIRQLSRPRPLEAQVTSRLHSIGRSVLIEKFAY</sequence>
<gene>
    <name evidence="1" type="primary">jg21610</name>
    <name evidence="1" type="ORF">PAEG_LOCUS2955</name>
</gene>
<evidence type="ECO:0000313" key="2">
    <source>
        <dbReference type="Proteomes" id="UP000838756"/>
    </source>
</evidence>
<keyword evidence="2" id="KW-1185">Reference proteome</keyword>
<organism evidence="1 2">
    <name type="scientific">Pararge aegeria aegeria</name>
    <dbReference type="NCBI Taxonomy" id="348720"/>
    <lineage>
        <taxon>Eukaryota</taxon>
        <taxon>Metazoa</taxon>
        <taxon>Ecdysozoa</taxon>
        <taxon>Arthropoda</taxon>
        <taxon>Hexapoda</taxon>
        <taxon>Insecta</taxon>
        <taxon>Pterygota</taxon>
        <taxon>Neoptera</taxon>
        <taxon>Endopterygota</taxon>
        <taxon>Lepidoptera</taxon>
        <taxon>Glossata</taxon>
        <taxon>Ditrysia</taxon>
        <taxon>Papilionoidea</taxon>
        <taxon>Nymphalidae</taxon>
        <taxon>Satyrinae</taxon>
        <taxon>Satyrini</taxon>
        <taxon>Parargina</taxon>
        <taxon>Pararge</taxon>
    </lineage>
</organism>
<feature type="non-terminal residue" evidence="1">
    <location>
        <position position="112"/>
    </location>
</feature>
<evidence type="ECO:0000313" key="1">
    <source>
        <dbReference type="EMBL" id="CAH2211118.1"/>
    </source>
</evidence>
<dbReference type="EMBL" id="CAKXAJ010009277">
    <property type="protein sequence ID" value="CAH2211118.1"/>
    <property type="molecule type" value="Genomic_DNA"/>
</dbReference>
<dbReference type="Proteomes" id="UP000838756">
    <property type="component" value="Unassembled WGS sequence"/>
</dbReference>
<feature type="non-terminal residue" evidence="1">
    <location>
        <position position="1"/>
    </location>
</feature>
<dbReference type="AlphaFoldDB" id="A0A8S4QQL4"/>